<evidence type="ECO:0000313" key="3">
    <source>
        <dbReference type="Proteomes" id="UP000321532"/>
    </source>
</evidence>
<dbReference type="InterPro" id="IPR019734">
    <property type="entry name" value="TPR_rpt"/>
</dbReference>
<keyword evidence="1" id="KW-0802">TPR repeat</keyword>
<dbReference type="OrthoDB" id="1489296at2"/>
<dbReference type="AlphaFoldDB" id="A0A512B479"/>
<dbReference type="EMBL" id="BJYS01000044">
    <property type="protein sequence ID" value="GEO06769.1"/>
    <property type="molecule type" value="Genomic_DNA"/>
</dbReference>
<organism evidence="2 3">
    <name type="scientific">Adhaeribacter aerolatus</name>
    <dbReference type="NCBI Taxonomy" id="670289"/>
    <lineage>
        <taxon>Bacteria</taxon>
        <taxon>Pseudomonadati</taxon>
        <taxon>Bacteroidota</taxon>
        <taxon>Cytophagia</taxon>
        <taxon>Cytophagales</taxon>
        <taxon>Hymenobacteraceae</taxon>
        <taxon>Adhaeribacter</taxon>
    </lineage>
</organism>
<dbReference type="InterPro" id="IPR011990">
    <property type="entry name" value="TPR-like_helical_dom_sf"/>
</dbReference>
<dbReference type="Proteomes" id="UP000321532">
    <property type="component" value="Unassembled WGS sequence"/>
</dbReference>
<reference evidence="2 3" key="1">
    <citation type="submission" date="2019-07" db="EMBL/GenBank/DDBJ databases">
        <title>Whole genome shotgun sequence of Adhaeribacter aerolatus NBRC 106133.</title>
        <authorList>
            <person name="Hosoyama A."/>
            <person name="Uohara A."/>
            <person name="Ohji S."/>
            <person name="Ichikawa N."/>
        </authorList>
    </citation>
    <scope>NUCLEOTIDE SEQUENCE [LARGE SCALE GENOMIC DNA]</scope>
    <source>
        <strain evidence="2 3">NBRC 106133</strain>
    </source>
</reference>
<accession>A0A512B479</accession>
<feature type="repeat" description="TPR" evidence="1">
    <location>
        <begin position="472"/>
        <end position="505"/>
    </location>
</feature>
<evidence type="ECO:0000256" key="1">
    <source>
        <dbReference type="PROSITE-ProRule" id="PRU00339"/>
    </source>
</evidence>
<dbReference type="Gene3D" id="1.25.40.10">
    <property type="entry name" value="Tetratricopeptide repeat domain"/>
    <property type="match status" value="1"/>
</dbReference>
<comment type="caution">
    <text evidence="2">The sequence shown here is derived from an EMBL/GenBank/DDBJ whole genome shotgun (WGS) entry which is preliminary data.</text>
</comment>
<proteinExistence type="predicted"/>
<dbReference type="PROSITE" id="PS50293">
    <property type="entry name" value="TPR_REGION"/>
    <property type="match status" value="1"/>
</dbReference>
<evidence type="ECO:0008006" key="4">
    <source>
        <dbReference type="Google" id="ProtNLM"/>
    </source>
</evidence>
<dbReference type="SMART" id="SM00028">
    <property type="entry name" value="TPR"/>
    <property type="match status" value="3"/>
</dbReference>
<dbReference type="SUPFAM" id="SSF48452">
    <property type="entry name" value="TPR-like"/>
    <property type="match status" value="1"/>
</dbReference>
<gene>
    <name evidence="2" type="ORF">AAE02nite_44330</name>
</gene>
<dbReference type="PROSITE" id="PS50005">
    <property type="entry name" value="TPR"/>
    <property type="match status" value="1"/>
</dbReference>
<dbReference type="RefSeq" id="WP_146903510.1">
    <property type="nucleotide sequence ID" value="NZ_BJYS01000044.1"/>
</dbReference>
<name>A0A512B479_9BACT</name>
<sequence>MSHKQQVTVIPNKLEVSGDNVLFEVKAQVPLKMVQKKAVYGLELTYHYGEDKIEPIGRIAFNPGEFIYENKLPTITRQFSFPYTPEKNPGRLMMEGVAMNKKRHEKRTKPQELATGLITTSKLVARNNEVSYELDNYQPEAESVNTLTFYFDKGQTALRDFLGTNVTVLNDFIESNYKTEAIEIVAGTSPEKEEIQKPRLAAQRAQALQKFYKHKLDISDYVNNTKAIRFKTNPQQPGWDAFTKKVKSSALPKEETEKIMAIVNGEGSFLEKEEKLQQLESYEYLELYVYPVLRFAEVKIAYTPVPKKDYEIYLLSKKIAEKAADKSALTEQELRYAATLTPLLAEKRKIYEAAIRTTDNWQAYHNLGVVYLLMAKQEHRPQLKSELLKKSAQNLIYASHRNPAANTFYHAASAHHLRGNALEALQAYDYAIKLGGNKALLEKVFADKAALEIEIGQVDDALNSLHYAGTSYQNYINTGLCYMLKENYEDAPKFYEAALKIKPNDALAYYSLAIIAARTKDENLMAAHLKRAVQADKSFVQRAIDDLEFRPYLKTAVFQSALKG</sequence>
<keyword evidence="3" id="KW-1185">Reference proteome</keyword>
<evidence type="ECO:0000313" key="2">
    <source>
        <dbReference type="EMBL" id="GEO06769.1"/>
    </source>
</evidence>
<protein>
    <recommendedName>
        <fullName evidence="4">Tetratricopeptide repeat protein</fullName>
    </recommendedName>
</protein>